<name>A0A0D2CUE7_9EURO</name>
<dbReference type="InterPro" id="IPR000782">
    <property type="entry name" value="FAS1_domain"/>
</dbReference>
<evidence type="ECO:0000259" key="1">
    <source>
        <dbReference type="PROSITE" id="PS50213"/>
    </source>
</evidence>
<dbReference type="OrthoDB" id="286301at2759"/>
<dbReference type="Gene3D" id="2.30.180.10">
    <property type="entry name" value="FAS1 domain"/>
    <property type="match status" value="1"/>
</dbReference>
<dbReference type="AlphaFoldDB" id="A0A0D2CUE7"/>
<reference evidence="2 3" key="1">
    <citation type="submission" date="2015-01" db="EMBL/GenBank/DDBJ databases">
        <title>The Genome Sequence of Cladophialophora immunda CBS83496.</title>
        <authorList>
            <consortium name="The Broad Institute Genomics Platform"/>
            <person name="Cuomo C."/>
            <person name="de Hoog S."/>
            <person name="Gorbushina A."/>
            <person name="Stielow B."/>
            <person name="Teixiera M."/>
            <person name="Abouelleil A."/>
            <person name="Chapman S.B."/>
            <person name="Priest M."/>
            <person name="Young S.K."/>
            <person name="Wortman J."/>
            <person name="Nusbaum C."/>
            <person name="Birren B."/>
        </authorList>
    </citation>
    <scope>NUCLEOTIDE SEQUENCE [LARGE SCALE GENOMIC DNA]</scope>
    <source>
        <strain evidence="2 3">CBS 83496</strain>
    </source>
</reference>
<dbReference type="EMBL" id="KN847040">
    <property type="protein sequence ID" value="KIW34773.1"/>
    <property type="molecule type" value="Genomic_DNA"/>
</dbReference>
<dbReference type="HOGENOM" id="CLU_1981417_0_0_1"/>
<dbReference type="Proteomes" id="UP000054466">
    <property type="component" value="Unassembled WGS sequence"/>
</dbReference>
<feature type="domain" description="FAS1" evidence="1">
    <location>
        <begin position="32"/>
        <end position="126"/>
    </location>
</feature>
<proteinExistence type="predicted"/>
<dbReference type="PROSITE" id="PS50213">
    <property type="entry name" value="FAS1"/>
    <property type="match status" value="1"/>
</dbReference>
<dbReference type="InterPro" id="IPR036378">
    <property type="entry name" value="FAS1_dom_sf"/>
</dbReference>
<keyword evidence="3" id="KW-1185">Reference proteome</keyword>
<protein>
    <recommendedName>
        <fullName evidence="1">FAS1 domain-containing protein</fullName>
    </recommendedName>
</protein>
<dbReference type="SUPFAM" id="SSF82153">
    <property type="entry name" value="FAS1 domain"/>
    <property type="match status" value="1"/>
</dbReference>
<dbReference type="RefSeq" id="XP_016254989.1">
    <property type="nucleotide sequence ID" value="XM_016388061.1"/>
</dbReference>
<sequence length="126" mass="12888">MFSGLGNSVGILTGDIPYAGGLIHTTDGLFTVPISLSSTSQYIGQTTFTSLTNATNQTSILDSMPLVTVFIPSNEAFAAVNVSPTSPNIASVLSGHVLQNFAGYLPALSNGTSYITQAGTTVTVAI</sequence>
<organism evidence="2 3">
    <name type="scientific">Cladophialophora immunda</name>
    <dbReference type="NCBI Taxonomy" id="569365"/>
    <lineage>
        <taxon>Eukaryota</taxon>
        <taxon>Fungi</taxon>
        <taxon>Dikarya</taxon>
        <taxon>Ascomycota</taxon>
        <taxon>Pezizomycotina</taxon>
        <taxon>Eurotiomycetes</taxon>
        <taxon>Chaetothyriomycetidae</taxon>
        <taxon>Chaetothyriales</taxon>
        <taxon>Herpotrichiellaceae</taxon>
        <taxon>Cladophialophora</taxon>
    </lineage>
</organism>
<dbReference type="Pfam" id="PF02469">
    <property type="entry name" value="Fasciclin"/>
    <property type="match status" value="1"/>
</dbReference>
<accession>A0A0D2CUE7</accession>
<gene>
    <name evidence="2" type="ORF">PV07_01529</name>
</gene>
<evidence type="ECO:0000313" key="2">
    <source>
        <dbReference type="EMBL" id="KIW34773.1"/>
    </source>
</evidence>
<dbReference type="VEuPathDB" id="FungiDB:PV07_01529"/>
<dbReference type="STRING" id="569365.A0A0D2CUE7"/>
<dbReference type="GeneID" id="27340723"/>
<evidence type="ECO:0000313" key="3">
    <source>
        <dbReference type="Proteomes" id="UP000054466"/>
    </source>
</evidence>